<dbReference type="InterPro" id="IPR011701">
    <property type="entry name" value="MFS"/>
</dbReference>
<dbReference type="Proteomes" id="UP000034196">
    <property type="component" value="Unassembled WGS sequence"/>
</dbReference>
<dbReference type="PANTHER" id="PTHR23513:SF11">
    <property type="entry name" value="STAPHYLOFERRIN A TRANSPORTER"/>
    <property type="match status" value="1"/>
</dbReference>
<feature type="compositionally biased region" description="Low complexity" evidence="6">
    <location>
        <begin position="239"/>
        <end position="249"/>
    </location>
</feature>
<dbReference type="GO" id="GO:0022857">
    <property type="term" value="F:transmembrane transporter activity"/>
    <property type="evidence" value="ECO:0007669"/>
    <property type="project" value="InterPro"/>
</dbReference>
<evidence type="ECO:0000313" key="8">
    <source>
        <dbReference type="EMBL" id="OIJ69151.1"/>
    </source>
</evidence>
<evidence type="ECO:0000256" key="3">
    <source>
        <dbReference type="ARBA" id="ARBA00022692"/>
    </source>
</evidence>
<feature type="transmembrane region" description="Helical" evidence="7">
    <location>
        <begin position="142"/>
        <end position="163"/>
    </location>
</feature>
<dbReference type="EMBL" id="LAVA02000009">
    <property type="protein sequence ID" value="OIJ69151.1"/>
    <property type="molecule type" value="Genomic_DNA"/>
</dbReference>
<evidence type="ECO:0000256" key="5">
    <source>
        <dbReference type="ARBA" id="ARBA00023136"/>
    </source>
</evidence>
<comment type="caution">
    <text evidence="8">The sequence shown here is derived from an EMBL/GenBank/DDBJ whole genome shotgun (WGS) entry which is preliminary data.</text>
</comment>
<feature type="transmembrane region" description="Helical" evidence="7">
    <location>
        <begin position="428"/>
        <end position="449"/>
    </location>
</feature>
<feature type="region of interest" description="Disordered" evidence="6">
    <location>
        <begin position="233"/>
        <end position="286"/>
    </location>
</feature>
<evidence type="ECO:0008006" key="10">
    <source>
        <dbReference type="Google" id="ProtNLM"/>
    </source>
</evidence>
<evidence type="ECO:0000313" key="9">
    <source>
        <dbReference type="Proteomes" id="UP000034196"/>
    </source>
</evidence>
<gene>
    <name evidence="8" type="ORF">WN71_004250</name>
</gene>
<dbReference type="GO" id="GO:0005886">
    <property type="term" value="C:plasma membrane"/>
    <property type="evidence" value="ECO:0007669"/>
    <property type="project" value="UniProtKB-SubCell"/>
</dbReference>
<organism evidence="8 9">
    <name type="scientific">Streptomyces mangrovisoli</name>
    <dbReference type="NCBI Taxonomy" id="1428628"/>
    <lineage>
        <taxon>Bacteria</taxon>
        <taxon>Bacillati</taxon>
        <taxon>Actinomycetota</taxon>
        <taxon>Actinomycetes</taxon>
        <taxon>Kitasatosporales</taxon>
        <taxon>Streptomycetaceae</taxon>
        <taxon>Streptomyces</taxon>
    </lineage>
</organism>
<feature type="compositionally biased region" description="Low complexity" evidence="6">
    <location>
        <begin position="481"/>
        <end position="502"/>
    </location>
</feature>
<dbReference type="PANTHER" id="PTHR23513">
    <property type="entry name" value="INTEGRAL MEMBRANE EFFLUX PROTEIN-RELATED"/>
    <property type="match status" value="1"/>
</dbReference>
<dbReference type="STRING" id="1428628.WN71_004250"/>
<sequence length="517" mass="51956">MGADVVEPPGGPGGTGTATVRTERRRATGRTGRTGGRARRRPSTRARTPRDLRILWWTNAADGLGSQASGIVFPLLLLRLGHGPAAAGAFATVTGLVAVALAPLVAVPADRGHRRRIMIGAAALAAAATALVAAVARLAAPPLWLLLAPAVVERLCAVAYASASRGALARLARPGELTRAAAGLQVGDQTALVTGPALGGALFQLARPLPFLADALTYLATAVGIRSLRTPLDSETRTGTRTGTSAGTRIETPAESPAESRAESRVETPAESRTETAPSTSTAPRRNLRAAAEGLHVVGRSPELRLVAGWTAAASGVVTMLSYTALFVLGEQRGGAATGLVLAASGAAGLVGSLLSVRVVRRWGGRRALVAGTWLLILPCAALATASGPWGYGLAFAAFCLVLPVVTVVLTGVVVAAAPLDVQSRAGAVIGAAAGITAACAPSVAAALITRSGPHSPAVTGAVVLALLAVCTQAAARRALPQAPADAPAPAQDPAQAQDPAPVQDPTPTPAKEDPLP</sequence>
<feature type="region of interest" description="Disordered" evidence="6">
    <location>
        <begin position="481"/>
        <end position="517"/>
    </location>
</feature>
<dbReference type="SUPFAM" id="SSF103473">
    <property type="entry name" value="MFS general substrate transporter"/>
    <property type="match status" value="1"/>
</dbReference>
<feature type="transmembrane region" description="Helical" evidence="7">
    <location>
        <begin position="117"/>
        <end position="136"/>
    </location>
</feature>
<accession>A0A1J4P329</accession>
<reference evidence="8" key="1">
    <citation type="submission" date="2016-10" db="EMBL/GenBank/DDBJ databases">
        <title>Genome sequence of Streptomyces mangrovisoli MUSC 149.</title>
        <authorList>
            <person name="Lee L.-H."/>
            <person name="Ser H.-L."/>
        </authorList>
    </citation>
    <scope>NUCLEOTIDE SEQUENCE [LARGE SCALE GENOMIC DNA]</scope>
    <source>
        <strain evidence="8">MUSC 149</strain>
    </source>
</reference>
<evidence type="ECO:0000256" key="2">
    <source>
        <dbReference type="ARBA" id="ARBA00022475"/>
    </source>
</evidence>
<dbReference type="InterPro" id="IPR036259">
    <property type="entry name" value="MFS_trans_sf"/>
</dbReference>
<feature type="transmembrane region" description="Helical" evidence="7">
    <location>
        <begin position="335"/>
        <end position="356"/>
    </location>
</feature>
<keyword evidence="5 7" id="KW-0472">Membrane</keyword>
<keyword evidence="3 7" id="KW-0812">Transmembrane</keyword>
<proteinExistence type="predicted"/>
<feature type="transmembrane region" description="Helical" evidence="7">
    <location>
        <begin position="84"/>
        <end position="105"/>
    </location>
</feature>
<feature type="transmembrane region" description="Helical" evidence="7">
    <location>
        <begin position="306"/>
        <end position="329"/>
    </location>
</feature>
<feature type="compositionally biased region" description="Polar residues" evidence="6">
    <location>
        <begin position="275"/>
        <end position="284"/>
    </location>
</feature>
<feature type="compositionally biased region" description="Basic and acidic residues" evidence="6">
    <location>
        <begin position="258"/>
        <end position="274"/>
    </location>
</feature>
<dbReference type="AlphaFoldDB" id="A0A1J4P329"/>
<dbReference type="Gene3D" id="1.20.1250.20">
    <property type="entry name" value="MFS general substrate transporter like domains"/>
    <property type="match status" value="1"/>
</dbReference>
<keyword evidence="2" id="KW-1003">Cell membrane</keyword>
<dbReference type="Pfam" id="PF07690">
    <property type="entry name" value="MFS_1"/>
    <property type="match status" value="1"/>
</dbReference>
<feature type="transmembrane region" description="Helical" evidence="7">
    <location>
        <begin position="455"/>
        <end position="476"/>
    </location>
</feature>
<evidence type="ECO:0000256" key="7">
    <source>
        <dbReference type="SAM" id="Phobius"/>
    </source>
</evidence>
<protein>
    <recommendedName>
        <fullName evidence="10">MFS transporter</fullName>
    </recommendedName>
</protein>
<evidence type="ECO:0000256" key="6">
    <source>
        <dbReference type="SAM" id="MobiDB-lite"/>
    </source>
</evidence>
<feature type="transmembrane region" description="Helical" evidence="7">
    <location>
        <begin position="368"/>
        <end position="386"/>
    </location>
</feature>
<feature type="region of interest" description="Disordered" evidence="6">
    <location>
        <begin position="1"/>
        <end position="46"/>
    </location>
</feature>
<keyword evidence="9" id="KW-1185">Reference proteome</keyword>
<keyword evidence="4 7" id="KW-1133">Transmembrane helix</keyword>
<feature type="transmembrane region" description="Helical" evidence="7">
    <location>
        <begin position="392"/>
        <end position="416"/>
    </location>
</feature>
<comment type="subcellular location">
    <subcellularLocation>
        <location evidence="1">Cell membrane</location>
        <topology evidence="1">Multi-pass membrane protein</topology>
    </subcellularLocation>
</comment>
<evidence type="ECO:0000256" key="1">
    <source>
        <dbReference type="ARBA" id="ARBA00004651"/>
    </source>
</evidence>
<dbReference type="RefSeq" id="WP_052743151.1">
    <property type="nucleotide sequence ID" value="NZ_LAVA02000009.1"/>
</dbReference>
<name>A0A1J4P329_9ACTN</name>
<evidence type="ECO:0000256" key="4">
    <source>
        <dbReference type="ARBA" id="ARBA00022989"/>
    </source>
</evidence>